<dbReference type="Proteomes" id="UP000321726">
    <property type="component" value="Unassembled WGS sequence"/>
</dbReference>
<feature type="signal peptide" evidence="2">
    <location>
        <begin position="1"/>
        <end position="25"/>
    </location>
</feature>
<keyword evidence="7" id="KW-1185">Reference proteome</keyword>
<dbReference type="SUPFAM" id="SSF53850">
    <property type="entry name" value="Periplasmic binding protein-like II"/>
    <property type="match status" value="1"/>
</dbReference>
<dbReference type="RefSeq" id="WP_073435333.1">
    <property type="nucleotide sequence ID" value="NZ_BJXU01000058.1"/>
</dbReference>
<reference evidence="5 6" key="1">
    <citation type="submission" date="2016-11" db="EMBL/GenBank/DDBJ databases">
        <authorList>
            <person name="Jaros S."/>
            <person name="Januszkiewicz K."/>
            <person name="Wedrychowicz H."/>
        </authorList>
    </citation>
    <scope>NUCLEOTIDE SEQUENCE [LARGE SCALE GENOMIC DNA]</scope>
    <source>
        <strain evidence="5 6">DSM 4740</strain>
    </source>
</reference>
<keyword evidence="1 2" id="KW-0732">Signal</keyword>
<proteinExistence type="predicted"/>
<organism evidence="5 6">
    <name type="scientific">Halomonas cupida</name>
    <dbReference type="NCBI Taxonomy" id="44933"/>
    <lineage>
        <taxon>Bacteria</taxon>
        <taxon>Pseudomonadati</taxon>
        <taxon>Pseudomonadota</taxon>
        <taxon>Gammaproteobacteria</taxon>
        <taxon>Oceanospirillales</taxon>
        <taxon>Halomonadaceae</taxon>
        <taxon>Halomonas</taxon>
    </lineage>
</organism>
<dbReference type="AlphaFoldDB" id="A0A1M7GEL5"/>
<name>A0A1M7GEL5_9GAMM</name>
<evidence type="ECO:0000313" key="4">
    <source>
        <dbReference type="EMBL" id="GEN23761.1"/>
    </source>
</evidence>
<evidence type="ECO:0000313" key="5">
    <source>
        <dbReference type="EMBL" id="SHM14319.1"/>
    </source>
</evidence>
<sequence>MLRLRRILRLVCLCCFSLVPAWGSADDIVGSLDTVGSDTMAELMLRWGELLGQEHPGLRVQMQASGSASAPTALTAGTALIGPMSRPMFDEERADFVERHGYEPTRVAVGRDALVVVVNRHNPLRQLTEQQLDAIFSDTRRCGAEAEITHWQQLGLEFPAGRIHLYGRNAVSGTHGLFRRKALCNGNFRVTVSAAPGSAAVVAAVGADPGAIGYAGLNHLTADVHTLAIGPQGAAVSPGPQTLRNERYPLARELLLYVNSPPNRPLPPPEQALLDLILSPRGQQVVAELGFVALPVPELEVQRQLLGLAPFGAVESSPGSS</sequence>
<dbReference type="EMBL" id="BJXU01000058">
    <property type="protein sequence ID" value="GEN23761.1"/>
    <property type="molecule type" value="Genomic_DNA"/>
</dbReference>
<evidence type="ECO:0000313" key="6">
    <source>
        <dbReference type="Proteomes" id="UP000184123"/>
    </source>
</evidence>
<reference evidence="4 7" key="2">
    <citation type="submission" date="2019-07" db="EMBL/GenBank/DDBJ databases">
        <title>Whole genome shotgun sequence of Halomonas cupida NBRC 102219.</title>
        <authorList>
            <person name="Hosoyama A."/>
            <person name="Uohara A."/>
            <person name="Ohji S."/>
            <person name="Ichikawa N."/>
        </authorList>
    </citation>
    <scope>NUCLEOTIDE SEQUENCE [LARGE SCALE GENOMIC DNA]</scope>
    <source>
        <strain evidence="4 7">NBRC 102219</strain>
    </source>
</reference>
<dbReference type="CDD" id="cd13653">
    <property type="entry name" value="PBP2_phosphate_like_1"/>
    <property type="match status" value="1"/>
</dbReference>
<evidence type="ECO:0000313" key="7">
    <source>
        <dbReference type="Proteomes" id="UP000321726"/>
    </source>
</evidence>
<gene>
    <name evidence="4" type="primary">pstS</name>
    <name evidence="4" type="ORF">HCU01_17100</name>
    <name evidence="5" type="ORF">SAMN05660971_02304</name>
</gene>
<dbReference type="OrthoDB" id="9765713at2"/>
<dbReference type="Proteomes" id="UP000184123">
    <property type="component" value="Unassembled WGS sequence"/>
</dbReference>
<protein>
    <submittedName>
        <fullName evidence="5">Phosphate transport system substrate-binding protein</fullName>
    </submittedName>
    <submittedName>
        <fullName evidence="4">Phosphate-binding protein PstS</fullName>
    </submittedName>
</protein>
<dbReference type="InterPro" id="IPR050811">
    <property type="entry name" value="Phosphate_ABC_transporter"/>
</dbReference>
<evidence type="ECO:0000256" key="2">
    <source>
        <dbReference type="SAM" id="SignalP"/>
    </source>
</evidence>
<evidence type="ECO:0000256" key="1">
    <source>
        <dbReference type="ARBA" id="ARBA00022729"/>
    </source>
</evidence>
<evidence type="ECO:0000259" key="3">
    <source>
        <dbReference type="Pfam" id="PF12849"/>
    </source>
</evidence>
<dbReference type="InterPro" id="IPR024370">
    <property type="entry name" value="PBP_domain"/>
</dbReference>
<feature type="domain" description="PBP" evidence="3">
    <location>
        <begin position="28"/>
        <end position="269"/>
    </location>
</feature>
<dbReference type="Pfam" id="PF12849">
    <property type="entry name" value="PBP_like_2"/>
    <property type="match status" value="1"/>
</dbReference>
<dbReference type="PANTHER" id="PTHR30570:SF6">
    <property type="entry name" value="PHOSPHATE-BINDING PROTEIN PSTS"/>
    <property type="match status" value="1"/>
</dbReference>
<dbReference type="Gene3D" id="3.40.190.10">
    <property type="entry name" value="Periplasmic binding protein-like II"/>
    <property type="match status" value="2"/>
</dbReference>
<feature type="chain" id="PRO_5012839260" evidence="2">
    <location>
        <begin position="26"/>
        <end position="321"/>
    </location>
</feature>
<accession>A0A1M7GEL5</accession>
<dbReference type="EMBL" id="FRCA01000005">
    <property type="protein sequence ID" value="SHM14319.1"/>
    <property type="molecule type" value="Genomic_DNA"/>
</dbReference>
<dbReference type="STRING" id="44933.SAMN05660971_02304"/>
<dbReference type="PANTHER" id="PTHR30570">
    <property type="entry name" value="PERIPLASMIC PHOSPHATE BINDING COMPONENT OF PHOSPHATE ABC TRANSPORTER"/>
    <property type="match status" value="1"/>
</dbReference>